<feature type="non-terminal residue" evidence="2">
    <location>
        <position position="50"/>
    </location>
</feature>
<organism evidence="2 3">
    <name type="scientific">Candidatus Thiodiazotropha taylori</name>
    <dbReference type="NCBI Taxonomy" id="2792791"/>
    <lineage>
        <taxon>Bacteria</taxon>
        <taxon>Pseudomonadati</taxon>
        <taxon>Pseudomonadota</taxon>
        <taxon>Gammaproteobacteria</taxon>
        <taxon>Chromatiales</taxon>
        <taxon>Sedimenticolaceae</taxon>
        <taxon>Candidatus Thiodiazotropha</taxon>
    </lineage>
</organism>
<protein>
    <submittedName>
        <fullName evidence="2">GNAT family N-acetyltransferase</fullName>
    </submittedName>
</protein>
<dbReference type="InterPro" id="IPR016181">
    <property type="entry name" value="Acyl_CoA_acyltransferase"/>
</dbReference>
<feature type="domain" description="N-acetyltransferase" evidence="1">
    <location>
        <begin position="13"/>
        <end position="48"/>
    </location>
</feature>
<sequence length="50" mass="6045">MNTEKSSVLETDRLILRQWRDEDYMPFARINADPRVMEFFPQPLSRIESD</sequence>
<proteinExistence type="predicted"/>
<dbReference type="GO" id="GO:0016747">
    <property type="term" value="F:acyltransferase activity, transferring groups other than amino-acyl groups"/>
    <property type="evidence" value="ECO:0007669"/>
    <property type="project" value="InterPro"/>
</dbReference>
<dbReference type="AlphaFoldDB" id="A0A9E4NKK8"/>
<evidence type="ECO:0000313" key="3">
    <source>
        <dbReference type="Proteomes" id="UP000886674"/>
    </source>
</evidence>
<dbReference type="Proteomes" id="UP000886674">
    <property type="component" value="Unassembled WGS sequence"/>
</dbReference>
<gene>
    <name evidence="2" type="ORF">JAY77_12735</name>
</gene>
<dbReference type="Gene3D" id="3.40.630.30">
    <property type="match status" value="1"/>
</dbReference>
<dbReference type="SUPFAM" id="SSF55729">
    <property type="entry name" value="Acyl-CoA N-acyltransferases (Nat)"/>
    <property type="match status" value="1"/>
</dbReference>
<comment type="caution">
    <text evidence="2">The sequence shown here is derived from an EMBL/GenBank/DDBJ whole genome shotgun (WGS) entry which is preliminary data.</text>
</comment>
<accession>A0A9E4NKK8</accession>
<evidence type="ECO:0000313" key="2">
    <source>
        <dbReference type="EMBL" id="MCG7978991.1"/>
    </source>
</evidence>
<dbReference type="EMBL" id="JAEPCR010000054">
    <property type="protein sequence ID" value="MCG7978991.1"/>
    <property type="molecule type" value="Genomic_DNA"/>
</dbReference>
<evidence type="ECO:0000259" key="1">
    <source>
        <dbReference type="Pfam" id="PF13302"/>
    </source>
</evidence>
<dbReference type="InterPro" id="IPR000182">
    <property type="entry name" value="GNAT_dom"/>
</dbReference>
<reference evidence="2" key="1">
    <citation type="journal article" date="2021" name="Proc. Natl. Acad. Sci. U.S.A.">
        <title>Global biogeography of chemosynthetic symbionts reveals both localized and globally distributed symbiont groups. .</title>
        <authorList>
            <person name="Osvatic J.T."/>
            <person name="Wilkins L.G.E."/>
            <person name="Leibrecht L."/>
            <person name="Leray M."/>
            <person name="Zauner S."/>
            <person name="Polzin J."/>
            <person name="Camacho Y."/>
            <person name="Gros O."/>
            <person name="van Gils J.A."/>
            <person name="Eisen J.A."/>
            <person name="Petersen J.M."/>
            <person name="Yuen B."/>
        </authorList>
    </citation>
    <scope>NUCLEOTIDE SEQUENCE</scope>
    <source>
        <strain evidence="2">MAGclacostrist055</strain>
    </source>
</reference>
<dbReference type="Pfam" id="PF13302">
    <property type="entry name" value="Acetyltransf_3"/>
    <property type="match status" value="1"/>
</dbReference>
<name>A0A9E4NKK8_9GAMM</name>